<evidence type="ECO:0000313" key="4">
    <source>
        <dbReference type="Proteomes" id="UP000310200"/>
    </source>
</evidence>
<dbReference type="SMART" id="SM00033">
    <property type="entry name" value="CH"/>
    <property type="match status" value="1"/>
</dbReference>
<dbReference type="InterPro" id="IPR001715">
    <property type="entry name" value="CH_dom"/>
</dbReference>
<dbReference type="STRING" id="300112.A0A4S2JBD3"/>
<accession>A0A4S2JBD3</accession>
<dbReference type="EMBL" id="QBLH01003980">
    <property type="protein sequence ID" value="TGZ31939.1"/>
    <property type="molecule type" value="Genomic_DNA"/>
</dbReference>
<dbReference type="SUPFAM" id="SSF47576">
    <property type="entry name" value="Calponin-homology domain, CH-domain"/>
    <property type="match status" value="1"/>
</dbReference>
<feature type="region of interest" description="Disordered" evidence="1">
    <location>
        <begin position="1"/>
        <end position="24"/>
    </location>
</feature>
<feature type="domain" description="Calponin-homology (CH)" evidence="2">
    <location>
        <begin position="124"/>
        <end position="226"/>
    </location>
</feature>
<dbReference type="Pfam" id="PF00307">
    <property type="entry name" value="CH"/>
    <property type="match status" value="1"/>
</dbReference>
<dbReference type="AlphaFoldDB" id="A0A4S2JBD3"/>
<name>A0A4S2JBD3_9HYME</name>
<dbReference type="PANTHER" id="PTHR11915">
    <property type="entry name" value="SPECTRIN/FILAMIN RELATED CYTOSKELETAL PROTEIN"/>
    <property type="match status" value="1"/>
</dbReference>
<comment type="caution">
    <text evidence="3">The sequence shown here is derived from an EMBL/GenBank/DDBJ whole genome shotgun (WGS) entry which is preliminary data.</text>
</comment>
<protein>
    <submittedName>
        <fullName evidence="3">Bullous pemphigoid antigen 1</fullName>
    </submittedName>
</protein>
<proteinExistence type="predicted"/>
<evidence type="ECO:0000313" key="3">
    <source>
        <dbReference type="EMBL" id="TGZ31939.1"/>
    </source>
</evidence>
<organism evidence="3 4">
    <name type="scientific">Temnothorax longispinosus</name>
    <dbReference type="NCBI Taxonomy" id="300112"/>
    <lineage>
        <taxon>Eukaryota</taxon>
        <taxon>Metazoa</taxon>
        <taxon>Ecdysozoa</taxon>
        <taxon>Arthropoda</taxon>
        <taxon>Hexapoda</taxon>
        <taxon>Insecta</taxon>
        <taxon>Pterygota</taxon>
        <taxon>Neoptera</taxon>
        <taxon>Endopterygota</taxon>
        <taxon>Hymenoptera</taxon>
        <taxon>Apocrita</taxon>
        <taxon>Aculeata</taxon>
        <taxon>Formicoidea</taxon>
        <taxon>Formicidae</taxon>
        <taxon>Myrmicinae</taxon>
        <taxon>Temnothorax</taxon>
    </lineage>
</organism>
<dbReference type="Proteomes" id="UP000310200">
    <property type="component" value="Unassembled WGS sequence"/>
</dbReference>
<dbReference type="Gene3D" id="1.10.418.10">
    <property type="entry name" value="Calponin-like domain"/>
    <property type="match status" value="1"/>
</dbReference>
<sequence>MPKRHVRNYRVASRDRTRRTGSNVLSPCPLPHIRPFTRVTSEMRGISTVLPHEKGTGVSQCVVKWNASKSSFKTRRRDLLQLVTVTKGGWEADHKLFCQSLDIYSPDGCAGHATHARVHACVLRCEKRQLTCPFWNLLQASRHVGDLFEDLRDGHNLISLLEVLSGEGLPREKGRMRFHMLQNVQMALDFLRYKKIKLVNIRAEDIVSGAAILRDVMISAILPSYNDRNNDEP</sequence>
<dbReference type="PROSITE" id="PS50021">
    <property type="entry name" value="CH"/>
    <property type="match status" value="1"/>
</dbReference>
<gene>
    <name evidence="3" type="ORF">DBV15_01170</name>
</gene>
<reference evidence="3 4" key="1">
    <citation type="journal article" date="2019" name="Philos. Trans. R. Soc. Lond., B, Biol. Sci.">
        <title>Ant behaviour and brain gene expression of defending hosts depend on the ecological success of the intruding social parasite.</title>
        <authorList>
            <person name="Kaur R."/>
            <person name="Stoldt M."/>
            <person name="Jongepier E."/>
            <person name="Feldmeyer B."/>
            <person name="Menzel F."/>
            <person name="Bornberg-Bauer E."/>
            <person name="Foitzik S."/>
        </authorList>
    </citation>
    <scope>NUCLEOTIDE SEQUENCE [LARGE SCALE GENOMIC DNA]</scope>
    <source>
        <tissue evidence="3">Whole body</tissue>
    </source>
</reference>
<keyword evidence="4" id="KW-1185">Reference proteome</keyword>
<evidence type="ECO:0000259" key="2">
    <source>
        <dbReference type="PROSITE" id="PS50021"/>
    </source>
</evidence>
<dbReference type="InterPro" id="IPR036872">
    <property type="entry name" value="CH_dom_sf"/>
</dbReference>
<evidence type="ECO:0000256" key="1">
    <source>
        <dbReference type="SAM" id="MobiDB-lite"/>
    </source>
</evidence>